<feature type="chain" id="PRO_5039210075" evidence="1">
    <location>
        <begin position="16"/>
        <end position="341"/>
    </location>
</feature>
<dbReference type="AlphaFoldDB" id="A0A3M8AGC1"/>
<dbReference type="InterPro" id="IPR001466">
    <property type="entry name" value="Beta-lactam-related"/>
</dbReference>
<keyword evidence="1" id="KW-0732">Signal</keyword>
<organism evidence="3 4">
    <name type="scientific">Agromyces tardus</name>
    <dbReference type="NCBI Taxonomy" id="2583849"/>
    <lineage>
        <taxon>Bacteria</taxon>
        <taxon>Bacillati</taxon>
        <taxon>Actinomycetota</taxon>
        <taxon>Actinomycetes</taxon>
        <taxon>Micrococcales</taxon>
        <taxon>Microbacteriaceae</taxon>
        <taxon>Agromyces</taxon>
    </lineage>
</organism>
<feature type="signal peptide" evidence="1">
    <location>
        <begin position="1"/>
        <end position="15"/>
    </location>
</feature>
<keyword evidence="4" id="KW-1185">Reference proteome</keyword>
<proteinExistence type="predicted"/>
<dbReference type="Gene3D" id="3.40.710.10">
    <property type="entry name" value="DD-peptidase/beta-lactamase superfamily"/>
    <property type="match status" value="1"/>
</dbReference>
<keyword evidence="3" id="KW-0378">Hydrolase</keyword>
<dbReference type="Proteomes" id="UP000275048">
    <property type="component" value="Unassembled WGS sequence"/>
</dbReference>
<name>A0A3M8AGC1_9MICO</name>
<evidence type="ECO:0000256" key="1">
    <source>
        <dbReference type="SAM" id="SignalP"/>
    </source>
</evidence>
<comment type="caution">
    <text evidence="3">The sequence shown here is derived from an EMBL/GenBank/DDBJ whole genome shotgun (WGS) entry which is preliminary data.</text>
</comment>
<dbReference type="PANTHER" id="PTHR46825">
    <property type="entry name" value="D-ALANYL-D-ALANINE-CARBOXYPEPTIDASE/ENDOPEPTIDASE AMPH"/>
    <property type="match status" value="1"/>
</dbReference>
<protein>
    <submittedName>
        <fullName evidence="3">Class A beta-lactamase-related serine hydrolase</fullName>
    </submittedName>
</protein>
<dbReference type="SUPFAM" id="SSF56601">
    <property type="entry name" value="beta-lactamase/transpeptidase-like"/>
    <property type="match status" value="1"/>
</dbReference>
<evidence type="ECO:0000259" key="2">
    <source>
        <dbReference type="Pfam" id="PF00144"/>
    </source>
</evidence>
<reference evidence="3 4" key="1">
    <citation type="submission" date="2018-10" db="EMBL/GenBank/DDBJ databases">
        <title>Isolation, diversity and antibacterial activity of antinobacteria from the wheat rhizosphere soil.</title>
        <authorList>
            <person name="Sun T."/>
        </authorList>
    </citation>
    <scope>NUCLEOTIDE SEQUENCE [LARGE SCALE GENOMIC DNA]</scope>
    <source>
        <strain evidence="3 4">SJ-23</strain>
    </source>
</reference>
<feature type="domain" description="Beta-lactamase-related" evidence="2">
    <location>
        <begin position="38"/>
        <end position="326"/>
    </location>
</feature>
<evidence type="ECO:0000313" key="3">
    <source>
        <dbReference type="EMBL" id="RNB50233.1"/>
    </source>
</evidence>
<evidence type="ECO:0000313" key="4">
    <source>
        <dbReference type="Proteomes" id="UP000275048"/>
    </source>
</evidence>
<dbReference type="GO" id="GO:0016787">
    <property type="term" value="F:hydrolase activity"/>
    <property type="evidence" value="ECO:0007669"/>
    <property type="project" value="UniProtKB-KW"/>
</dbReference>
<dbReference type="InterPro" id="IPR012338">
    <property type="entry name" value="Beta-lactam/transpept-like"/>
</dbReference>
<gene>
    <name evidence="3" type="ORF">EDM22_08025</name>
</gene>
<dbReference type="InterPro" id="IPR050491">
    <property type="entry name" value="AmpC-like"/>
</dbReference>
<dbReference type="Pfam" id="PF00144">
    <property type="entry name" value="Beta-lactamase"/>
    <property type="match status" value="1"/>
</dbReference>
<dbReference type="PANTHER" id="PTHR46825:SF9">
    <property type="entry name" value="BETA-LACTAMASE-RELATED DOMAIN-CONTAINING PROTEIN"/>
    <property type="match status" value="1"/>
</dbReference>
<dbReference type="EMBL" id="RHHB01000010">
    <property type="protein sequence ID" value="RNB50233.1"/>
    <property type="molecule type" value="Genomic_DNA"/>
</dbReference>
<accession>A0A3M8AGC1</accession>
<sequence length="341" mass="35587">MVVLLGVSLAVSAMAGCSQSQLPVVSTAELVRPLRAKLTEPGDRGAVALVTADESQAAYDGADAASVFEIGSITKALTGLLLAEAVRRGEVGLDDELGRYLDLGASPAASVTLMQLATHHSGLPSHPPVVPGVEPFTETLDELLAEARELPVTPGQPYLFSDIGVALLGHALAAAAGTGYAELLEQRVLEPAGMSDATVPANFDELSDSYVGGLTGARHPAEPFVGEAWAPSLGVHATLGDLVALAQAVIDGPFSDSAALDPTGAVGNNRREQLGYLWQIRPMENRPMQHRTLTGHDGLTFGFTSVLQIDREDGTAVIALVNRAERIDGITPQLFAFLDTL</sequence>